<name>G3J4T8_CORMM</name>
<reference evidence="1 2" key="1">
    <citation type="journal article" date="2011" name="Genome Biol.">
        <title>Genome sequence of the insect pathogenic fungus Cordyceps militaris, a valued traditional Chinese medicine.</title>
        <authorList>
            <person name="Zheng P."/>
            <person name="Xia Y."/>
            <person name="Xiao G."/>
            <person name="Xiong C."/>
            <person name="Hu X."/>
            <person name="Zhang S."/>
            <person name="Zheng H."/>
            <person name="Huang Y."/>
            <person name="Zhou Y."/>
            <person name="Wang S."/>
            <person name="Zhao G.P."/>
            <person name="Liu X."/>
            <person name="St Leger R.J."/>
            <person name="Wang C."/>
        </authorList>
    </citation>
    <scope>NUCLEOTIDE SEQUENCE [LARGE SCALE GENOMIC DNA]</scope>
    <source>
        <strain evidence="1 2">CM01</strain>
    </source>
</reference>
<dbReference type="EMBL" id="JH126399">
    <property type="protein sequence ID" value="EGX95905.1"/>
    <property type="molecule type" value="Genomic_DNA"/>
</dbReference>
<evidence type="ECO:0000313" key="1">
    <source>
        <dbReference type="EMBL" id="EGX95905.1"/>
    </source>
</evidence>
<dbReference type="HOGENOM" id="CLU_2867576_0_0_1"/>
<proteinExistence type="predicted"/>
<organism evidence="1 2">
    <name type="scientific">Cordyceps militaris (strain CM01)</name>
    <name type="common">Caterpillar fungus</name>
    <dbReference type="NCBI Taxonomy" id="983644"/>
    <lineage>
        <taxon>Eukaryota</taxon>
        <taxon>Fungi</taxon>
        <taxon>Dikarya</taxon>
        <taxon>Ascomycota</taxon>
        <taxon>Pezizomycotina</taxon>
        <taxon>Sordariomycetes</taxon>
        <taxon>Hypocreomycetidae</taxon>
        <taxon>Hypocreales</taxon>
        <taxon>Cordycipitaceae</taxon>
        <taxon>Cordyceps</taxon>
    </lineage>
</organism>
<evidence type="ECO:0000313" key="2">
    <source>
        <dbReference type="Proteomes" id="UP000001610"/>
    </source>
</evidence>
<dbReference type="KEGG" id="cmt:CCM_00559"/>
<accession>G3J4T8</accession>
<protein>
    <submittedName>
        <fullName evidence="1">Uncharacterized protein</fullName>
    </submittedName>
</protein>
<sequence length="64" mass="7741">MERSRKRQRERERSYCQKTGRLAWTSRIETEPPACICWSRYQLSDTTIHLHLLEKALVLSYRTT</sequence>
<dbReference type="VEuPathDB" id="FungiDB:CCM_00559"/>
<dbReference type="Proteomes" id="UP000001610">
    <property type="component" value="Unassembled WGS sequence"/>
</dbReference>
<dbReference type="AlphaFoldDB" id="G3J4T8"/>
<dbReference type="RefSeq" id="XP_006665782.1">
    <property type="nucleotide sequence ID" value="XM_006665719.1"/>
</dbReference>
<gene>
    <name evidence="1" type="ORF">CCM_00559</name>
</gene>
<keyword evidence="2" id="KW-1185">Reference proteome</keyword>
<dbReference type="InParanoid" id="G3J4T8"/>
<dbReference type="GeneID" id="18162594"/>